<evidence type="ECO:0000256" key="1">
    <source>
        <dbReference type="SAM" id="Coils"/>
    </source>
</evidence>
<evidence type="ECO:0000256" key="2">
    <source>
        <dbReference type="SAM" id="MobiDB-lite"/>
    </source>
</evidence>
<feature type="region of interest" description="Disordered" evidence="2">
    <location>
        <begin position="161"/>
        <end position="190"/>
    </location>
</feature>
<feature type="region of interest" description="Disordered" evidence="2">
    <location>
        <begin position="390"/>
        <end position="412"/>
    </location>
</feature>
<name>A0A9W4J809_9EURO</name>
<keyword evidence="4" id="KW-1185">Reference proteome</keyword>
<dbReference type="OrthoDB" id="2818448at2759"/>
<comment type="caution">
    <text evidence="3">The sequence shown here is derived from an EMBL/GenBank/DDBJ whole genome shotgun (WGS) entry which is preliminary data.</text>
</comment>
<feature type="compositionally biased region" description="Basic residues" evidence="2">
    <location>
        <begin position="402"/>
        <end position="412"/>
    </location>
</feature>
<proteinExistence type="predicted"/>
<reference evidence="3" key="1">
    <citation type="submission" date="2021-07" db="EMBL/GenBank/DDBJ databases">
        <authorList>
            <person name="Branca A.L. A."/>
        </authorList>
    </citation>
    <scope>NUCLEOTIDE SEQUENCE</scope>
</reference>
<accession>A0A9W4J809</accession>
<gene>
    <name evidence="3" type="ORF">PSALAMII_LOCUS6122</name>
</gene>
<dbReference type="Proteomes" id="UP001152649">
    <property type="component" value="Unassembled WGS sequence"/>
</dbReference>
<protein>
    <submittedName>
        <fullName evidence="3">Uncharacterized protein</fullName>
    </submittedName>
</protein>
<sequence length="412" mass="47026">MPTGLVWISWDNLKTKRIPLSTIMSLGEKEHRNPDSSSAETPPPIQQPWARLTESVEPKFTQSQPTDELDTEIREAQAQLANLIRQRRLIELQQKIFDEQVALEVARNRLAVTSKDRSPIVSPIVNDSGNTQHRVLATPIQNGYSKASIIQAPSSALIAPSEQTVRPSFRTPQPKFSPVKPENTALNGPANSKLETLGVLTTARISATLPHQAPANPNNQTSPVPNIPVYHGRALGEFKTYARGLERYFDKYPGWYITDERKIARALKHVAFNLQNEWKRHIRDMPSEQVTFGGLCTFLIHQLQIGVYPEVAKARYVDSHQRPFQSVTDFSNWIQQWESHFHNNLSERDRMRHLFEHLSNRVRDEADKTHLDFTHYYDFVVYLQRSEDSIGKRAGPLPKKSSNPRKRPHTGS</sequence>
<dbReference type="EMBL" id="CAJVPG010000260">
    <property type="protein sequence ID" value="CAG8384938.1"/>
    <property type="molecule type" value="Genomic_DNA"/>
</dbReference>
<dbReference type="AlphaFoldDB" id="A0A9W4J809"/>
<feature type="coiled-coil region" evidence="1">
    <location>
        <begin position="66"/>
        <end position="93"/>
    </location>
</feature>
<evidence type="ECO:0000313" key="3">
    <source>
        <dbReference type="EMBL" id="CAG8384938.1"/>
    </source>
</evidence>
<organism evidence="3 4">
    <name type="scientific">Penicillium salamii</name>
    <dbReference type="NCBI Taxonomy" id="1612424"/>
    <lineage>
        <taxon>Eukaryota</taxon>
        <taxon>Fungi</taxon>
        <taxon>Dikarya</taxon>
        <taxon>Ascomycota</taxon>
        <taxon>Pezizomycotina</taxon>
        <taxon>Eurotiomycetes</taxon>
        <taxon>Eurotiomycetidae</taxon>
        <taxon>Eurotiales</taxon>
        <taxon>Aspergillaceae</taxon>
        <taxon>Penicillium</taxon>
    </lineage>
</organism>
<keyword evidence="1" id="KW-0175">Coiled coil</keyword>
<evidence type="ECO:0000313" key="4">
    <source>
        <dbReference type="Proteomes" id="UP001152649"/>
    </source>
</evidence>